<keyword evidence="2" id="KW-1185">Reference proteome</keyword>
<feature type="non-terminal residue" evidence="1">
    <location>
        <position position="93"/>
    </location>
</feature>
<gene>
    <name evidence="1" type="ORF">SPARVUS_LOCUS10288766</name>
</gene>
<name>A0ABN9EM82_9NEOB</name>
<dbReference type="EMBL" id="CATNWA010015702">
    <property type="protein sequence ID" value="CAI9585909.1"/>
    <property type="molecule type" value="Genomic_DNA"/>
</dbReference>
<accession>A0ABN9EM82</accession>
<reference evidence="1" key="1">
    <citation type="submission" date="2023-05" db="EMBL/GenBank/DDBJ databases">
        <authorList>
            <person name="Stuckert A."/>
        </authorList>
    </citation>
    <scope>NUCLEOTIDE SEQUENCE</scope>
</reference>
<protein>
    <submittedName>
        <fullName evidence="1">Uncharacterized protein</fullName>
    </submittedName>
</protein>
<evidence type="ECO:0000313" key="1">
    <source>
        <dbReference type="EMBL" id="CAI9585909.1"/>
    </source>
</evidence>
<organism evidence="1 2">
    <name type="scientific">Staurois parvus</name>
    <dbReference type="NCBI Taxonomy" id="386267"/>
    <lineage>
        <taxon>Eukaryota</taxon>
        <taxon>Metazoa</taxon>
        <taxon>Chordata</taxon>
        <taxon>Craniata</taxon>
        <taxon>Vertebrata</taxon>
        <taxon>Euteleostomi</taxon>
        <taxon>Amphibia</taxon>
        <taxon>Batrachia</taxon>
        <taxon>Anura</taxon>
        <taxon>Neobatrachia</taxon>
        <taxon>Ranoidea</taxon>
        <taxon>Ranidae</taxon>
        <taxon>Staurois</taxon>
    </lineage>
</organism>
<comment type="caution">
    <text evidence="1">The sequence shown here is derived from an EMBL/GenBank/DDBJ whole genome shotgun (WGS) entry which is preliminary data.</text>
</comment>
<evidence type="ECO:0000313" key="2">
    <source>
        <dbReference type="Proteomes" id="UP001162483"/>
    </source>
</evidence>
<dbReference type="Proteomes" id="UP001162483">
    <property type="component" value="Unassembled WGS sequence"/>
</dbReference>
<sequence length="93" mass="10597">MSLFHIFKFPTVASPYVLTSQGTEPRRRMPTSAGGHCRGHCRRDIVRVKDKVSEEEIPEQRCKVFPSVARGLPFVVLKLYPELHSGIPPVRLR</sequence>
<proteinExistence type="predicted"/>